<proteinExistence type="predicted"/>
<evidence type="ECO:0000313" key="1">
    <source>
        <dbReference type="EMBL" id="KAJ7570622.1"/>
    </source>
</evidence>
<name>A0ACC2EW29_DIPCM</name>
<organism evidence="1 2">
    <name type="scientific">Diphasiastrum complanatum</name>
    <name type="common">Issler's clubmoss</name>
    <name type="synonym">Lycopodium complanatum</name>
    <dbReference type="NCBI Taxonomy" id="34168"/>
    <lineage>
        <taxon>Eukaryota</taxon>
        <taxon>Viridiplantae</taxon>
        <taxon>Streptophyta</taxon>
        <taxon>Embryophyta</taxon>
        <taxon>Tracheophyta</taxon>
        <taxon>Lycopodiopsida</taxon>
        <taxon>Lycopodiales</taxon>
        <taxon>Lycopodiaceae</taxon>
        <taxon>Lycopodioideae</taxon>
        <taxon>Diphasiastrum</taxon>
    </lineage>
</organism>
<keyword evidence="2" id="KW-1185">Reference proteome</keyword>
<dbReference type="Proteomes" id="UP001162992">
    <property type="component" value="Chromosome 1"/>
</dbReference>
<reference evidence="2" key="1">
    <citation type="journal article" date="2024" name="Proc. Natl. Acad. Sci. U.S.A.">
        <title>Extraordinary preservation of gene collinearity over three hundred million years revealed in homosporous lycophytes.</title>
        <authorList>
            <person name="Li C."/>
            <person name="Wickell D."/>
            <person name="Kuo L.Y."/>
            <person name="Chen X."/>
            <person name="Nie B."/>
            <person name="Liao X."/>
            <person name="Peng D."/>
            <person name="Ji J."/>
            <person name="Jenkins J."/>
            <person name="Williams M."/>
            <person name="Shu S."/>
            <person name="Plott C."/>
            <person name="Barry K."/>
            <person name="Rajasekar S."/>
            <person name="Grimwood J."/>
            <person name="Han X."/>
            <person name="Sun S."/>
            <person name="Hou Z."/>
            <person name="He W."/>
            <person name="Dai G."/>
            <person name="Sun C."/>
            <person name="Schmutz J."/>
            <person name="Leebens-Mack J.H."/>
            <person name="Li F.W."/>
            <person name="Wang L."/>
        </authorList>
    </citation>
    <scope>NUCLEOTIDE SEQUENCE [LARGE SCALE GENOMIC DNA]</scope>
    <source>
        <strain evidence="2">cv. PW_Plant_1</strain>
    </source>
</reference>
<comment type="caution">
    <text evidence="1">The sequence shown here is derived from an EMBL/GenBank/DDBJ whole genome shotgun (WGS) entry which is preliminary data.</text>
</comment>
<accession>A0ACC2EW29</accession>
<gene>
    <name evidence="1" type="ORF">O6H91_01G128700</name>
</gene>
<evidence type="ECO:0000313" key="2">
    <source>
        <dbReference type="Proteomes" id="UP001162992"/>
    </source>
</evidence>
<protein>
    <submittedName>
        <fullName evidence="1">Uncharacterized protein</fullName>
    </submittedName>
</protein>
<dbReference type="EMBL" id="CM055092">
    <property type="protein sequence ID" value="KAJ7570622.1"/>
    <property type="molecule type" value="Genomic_DNA"/>
</dbReference>
<sequence>MPHSHFVGNRRRGRGFVAMEARASRFFLLCLSCCYCMIPSLLAAWALSEEAENQGQCLEIADQISATKFNPYEKVTNPSLAPRHLEDLPGFTRSVYERDHALITPESQVFNPLPGWVNTEGAYLITPAMGAHFVMYIAKMGENSSSGLPQNEVERFIFLVEGEVELSTFSRYRHHLLVDSYTYLPPNIDHKITAASSSTIIIFERRYLKERNEAPELIIGNTEEQPILETSGEVFALRKLLPTSPTYDFNIHVMDFQPGEYLNVKELHYFQHGLVLLEGRGIYRLGEKWYPVQAGDAIWMAPFVTQWYAALGQSKSRYLLYKDVNRDPLLHPF</sequence>